<dbReference type="SUPFAM" id="SSF53474">
    <property type="entry name" value="alpha/beta-Hydrolases"/>
    <property type="match status" value="1"/>
</dbReference>
<protein>
    <submittedName>
        <fullName evidence="1">Alpha/beta fold hydrolase</fullName>
    </submittedName>
</protein>
<dbReference type="EMBL" id="RCZD01000016">
    <property type="protein sequence ID" value="TPG56773.1"/>
    <property type="molecule type" value="Genomic_DNA"/>
</dbReference>
<proteinExistence type="predicted"/>
<dbReference type="InterPro" id="IPR010662">
    <property type="entry name" value="RBBP9/YdeN"/>
</dbReference>
<evidence type="ECO:0000313" key="2">
    <source>
        <dbReference type="Proteomes" id="UP000317663"/>
    </source>
</evidence>
<name>A0A502G7G8_9GAMM</name>
<reference evidence="1 2" key="1">
    <citation type="journal article" date="2019" name="Environ. Microbiol.">
        <title>Species interactions and distinct microbial communities in high Arctic permafrost affected cryosols are associated with the CH4 and CO2 gas fluxes.</title>
        <authorList>
            <person name="Altshuler I."/>
            <person name="Hamel J."/>
            <person name="Turney S."/>
            <person name="Magnuson E."/>
            <person name="Levesque R."/>
            <person name="Greer C."/>
            <person name="Whyte L.G."/>
        </authorList>
    </citation>
    <scope>NUCLEOTIDE SEQUENCE [LARGE SCALE GENOMIC DNA]</scope>
    <source>
        <strain evidence="1 2">E4</strain>
    </source>
</reference>
<dbReference type="Pfam" id="PF06821">
    <property type="entry name" value="Ser_hydrolase"/>
    <property type="match status" value="1"/>
</dbReference>
<organism evidence="1 2">
    <name type="scientific">Ewingella americana</name>
    <dbReference type="NCBI Taxonomy" id="41202"/>
    <lineage>
        <taxon>Bacteria</taxon>
        <taxon>Pseudomonadati</taxon>
        <taxon>Pseudomonadota</taxon>
        <taxon>Gammaproteobacteria</taxon>
        <taxon>Enterobacterales</taxon>
        <taxon>Yersiniaceae</taxon>
        <taxon>Ewingella</taxon>
    </lineage>
</organism>
<dbReference type="GO" id="GO:0016787">
    <property type="term" value="F:hydrolase activity"/>
    <property type="evidence" value="ECO:0007669"/>
    <property type="project" value="UniProtKB-KW"/>
</dbReference>
<dbReference type="OrthoDB" id="9804993at2"/>
<comment type="caution">
    <text evidence="1">The sequence shown here is derived from an EMBL/GenBank/DDBJ whole genome shotgun (WGS) entry which is preliminary data.</text>
</comment>
<dbReference type="InterPro" id="IPR029058">
    <property type="entry name" value="AB_hydrolase_fold"/>
</dbReference>
<keyword evidence="1" id="KW-0378">Hydrolase</keyword>
<sequence length="186" mass="20775">MNTIYILVPGYTNSGPEHWQSFMERKYSNVVRVQQEDWNTPSPVWVDRLSQVIEETHGDIVLLGHSCGSVTITQWAASHSCSRVRALILVAPADVDAETAIVPIRLQRPLPLEHLGFSSLLIYSDNDEHLSEARARSLADTWGCETRIFHAAGHLHTAAGYGEWLEGERLFQAFTGIPLINAITKD</sequence>
<dbReference type="Gene3D" id="3.40.50.1820">
    <property type="entry name" value="alpha/beta hydrolase"/>
    <property type="match status" value="1"/>
</dbReference>
<keyword evidence="2" id="KW-1185">Reference proteome</keyword>
<dbReference type="Proteomes" id="UP000317663">
    <property type="component" value="Unassembled WGS sequence"/>
</dbReference>
<dbReference type="AlphaFoldDB" id="A0A502G7G8"/>
<gene>
    <name evidence="1" type="ORF">EAH77_22105</name>
</gene>
<evidence type="ECO:0000313" key="1">
    <source>
        <dbReference type="EMBL" id="TPG56773.1"/>
    </source>
</evidence>
<dbReference type="RefSeq" id="WP_140475101.1">
    <property type="nucleotide sequence ID" value="NZ_RCZD01000016.1"/>
</dbReference>
<accession>A0A502G7G8</accession>